<evidence type="ECO:0000259" key="1">
    <source>
        <dbReference type="Pfam" id="PF01968"/>
    </source>
</evidence>
<dbReference type="EMBL" id="VYXP01000005">
    <property type="protein sequence ID" value="KAA9131705.1"/>
    <property type="molecule type" value="Genomic_DNA"/>
</dbReference>
<protein>
    <submittedName>
        <fullName evidence="3">Hydantoinase/oxoprolinase family protein</fullName>
    </submittedName>
</protein>
<keyword evidence="4" id="KW-1185">Reference proteome</keyword>
<sequence length="648" mass="67736">MVGVDTGGTFTDFVALVDGQLRHCKVLSTPDDPSRAIVEGIDRLGLADRDIDIVHGTTVGTNAVLEGKGARVAYVTSAGFADVLTLGRQERDHVYRLEQPAMAPPVPRERCFEVSTRIDADGELIARADDDELAALAASIAAAEVDAVAVNLLFSFLRPEEEQRIAEALGERWFVSLSSEVLPEAREYERGVATWLNAGVGPLIGRYLRSLAARLPRARIAVMQSAGTTVAAATAAGHAVRLLLSGPAGGIAAAEQLGRAIGAKRLLTFDMGGTSTDVALVDGGIPLTTTSRMGRWPLTIPTVDIHTIGAGGGSIARVDAGGMLLVGPESAGADPGPACYGRGGEQVTVTDANLVLGRIPAGTKLGGYLALDRAAADAAMARLADAMDCDAQQAARGVIRIANEHMARALRVISVERGHDPREDALFCFGGAGGLHACELANLLGMRRVVLPRRAGVLSAQGMLASAPGRDAVEAILAPLADWSDTTIGGRFAALSDALADELAAEGHVRADLSFTHQLELRYHGQDAGIMLPFELGADHAEAFAARHEAASGYRLERPVELANLRLAARATAPMPTLPTEPPPARGLDAPERNTDVPVITRAELEQATAPPIDGPAIITDTVGTAWIPSDWQATADPLGNLVVTRNA</sequence>
<organism evidence="3 4">
    <name type="scientific">Marinihelvus fidelis</name>
    <dbReference type="NCBI Taxonomy" id="2613842"/>
    <lineage>
        <taxon>Bacteria</taxon>
        <taxon>Pseudomonadati</taxon>
        <taxon>Pseudomonadota</taxon>
        <taxon>Gammaproteobacteria</taxon>
        <taxon>Chromatiales</taxon>
        <taxon>Wenzhouxiangellaceae</taxon>
        <taxon>Marinihelvus</taxon>
    </lineage>
</organism>
<dbReference type="InterPro" id="IPR008040">
    <property type="entry name" value="Hydant_A_N"/>
</dbReference>
<dbReference type="GO" id="GO:0017168">
    <property type="term" value="F:5-oxoprolinase (ATP-hydrolyzing) activity"/>
    <property type="evidence" value="ECO:0007669"/>
    <property type="project" value="TreeGrafter"/>
</dbReference>
<dbReference type="GO" id="GO:0006749">
    <property type="term" value="P:glutathione metabolic process"/>
    <property type="evidence" value="ECO:0007669"/>
    <property type="project" value="TreeGrafter"/>
</dbReference>
<dbReference type="Pfam" id="PF01968">
    <property type="entry name" value="Hydantoinase_A"/>
    <property type="match status" value="1"/>
</dbReference>
<dbReference type="PANTHER" id="PTHR11365:SF23">
    <property type="entry name" value="HYPOTHETICAL 5-OXOPROLINASE (EUROFUNG)-RELATED"/>
    <property type="match status" value="1"/>
</dbReference>
<dbReference type="Pfam" id="PF05378">
    <property type="entry name" value="Hydant_A_N"/>
    <property type="match status" value="1"/>
</dbReference>
<name>A0A5N0T9K7_9GAMM</name>
<comment type="caution">
    <text evidence="3">The sequence shown here is derived from an EMBL/GenBank/DDBJ whole genome shotgun (WGS) entry which is preliminary data.</text>
</comment>
<feature type="domain" description="Hydantoinase/oxoprolinase N-terminal" evidence="2">
    <location>
        <begin position="2"/>
        <end position="171"/>
    </location>
</feature>
<evidence type="ECO:0000259" key="2">
    <source>
        <dbReference type="Pfam" id="PF05378"/>
    </source>
</evidence>
<dbReference type="InterPro" id="IPR045079">
    <property type="entry name" value="Oxoprolinase-like"/>
</dbReference>
<reference evidence="3 4" key="1">
    <citation type="submission" date="2019-09" db="EMBL/GenBank/DDBJ databases">
        <title>Wenzhouxiangella sp. Genome sequencing and assembly.</title>
        <authorList>
            <person name="Zhang R."/>
        </authorList>
    </citation>
    <scope>NUCLEOTIDE SEQUENCE [LARGE SCALE GENOMIC DNA]</scope>
    <source>
        <strain evidence="3 4">W260</strain>
    </source>
</reference>
<evidence type="ECO:0000313" key="3">
    <source>
        <dbReference type="EMBL" id="KAA9131705.1"/>
    </source>
</evidence>
<dbReference type="InterPro" id="IPR002821">
    <property type="entry name" value="Hydantoinase_A"/>
</dbReference>
<dbReference type="AlphaFoldDB" id="A0A5N0T9K7"/>
<feature type="domain" description="Hydantoinase A/oxoprolinase" evidence="1">
    <location>
        <begin position="190"/>
        <end position="466"/>
    </location>
</feature>
<accession>A0A5N0T9K7</accession>
<evidence type="ECO:0000313" key="4">
    <source>
        <dbReference type="Proteomes" id="UP000325372"/>
    </source>
</evidence>
<gene>
    <name evidence="3" type="ORF">F3N42_09995</name>
</gene>
<dbReference type="GO" id="GO:0005829">
    <property type="term" value="C:cytosol"/>
    <property type="evidence" value="ECO:0007669"/>
    <property type="project" value="TreeGrafter"/>
</dbReference>
<dbReference type="PANTHER" id="PTHR11365">
    <property type="entry name" value="5-OXOPROLINASE RELATED"/>
    <property type="match status" value="1"/>
</dbReference>
<proteinExistence type="predicted"/>
<dbReference type="Proteomes" id="UP000325372">
    <property type="component" value="Unassembled WGS sequence"/>
</dbReference>